<dbReference type="Pfam" id="PF00226">
    <property type="entry name" value="DnaJ"/>
    <property type="match status" value="1"/>
</dbReference>
<dbReference type="InterPro" id="IPR018253">
    <property type="entry name" value="DnaJ_domain_CS"/>
</dbReference>
<evidence type="ECO:0000313" key="2">
    <source>
        <dbReference type="EMBL" id="VFU32344.1"/>
    </source>
</evidence>
<dbReference type="EMBL" id="CAADRP010000779">
    <property type="protein sequence ID" value="VFU32344.1"/>
    <property type="molecule type" value="Genomic_DNA"/>
</dbReference>
<dbReference type="SMART" id="SM00271">
    <property type="entry name" value="DnaJ"/>
    <property type="match status" value="1"/>
</dbReference>
<proteinExistence type="predicted"/>
<organism evidence="2">
    <name type="scientific">Salix viminalis</name>
    <name type="common">Common osier</name>
    <name type="synonym">Basket willow</name>
    <dbReference type="NCBI Taxonomy" id="40686"/>
    <lineage>
        <taxon>Eukaryota</taxon>
        <taxon>Viridiplantae</taxon>
        <taxon>Streptophyta</taxon>
        <taxon>Embryophyta</taxon>
        <taxon>Tracheophyta</taxon>
        <taxon>Spermatophyta</taxon>
        <taxon>Magnoliopsida</taxon>
        <taxon>eudicotyledons</taxon>
        <taxon>Gunneridae</taxon>
        <taxon>Pentapetalae</taxon>
        <taxon>rosids</taxon>
        <taxon>fabids</taxon>
        <taxon>Malpighiales</taxon>
        <taxon>Salicaceae</taxon>
        <taxon>Saliceae</taxon>
        <taxon>Salix</taxon>
    </lineage>
</organism>
<feature type="domain" description="J" evidence="1">
    <location>
        <begin position="84"/>
        <end position="148"/>
    </location>
</feature>
<accession>A0A6N2KVR5</accession>
<dbReference type="PROSITE" id="PS50076">
    <property type="entry name" value="DNAJ_2"/>
    <property type="match status" value="1"/>
</dbReference>
<dbReference type="FunFam" id="1.10.287.110:FF:000037">
    <property type="entry name" value="Chaperone protein dnaJ A6 chloroplastic"/>
    <property type="match status" value="1"/>
</dbReference>
<name>A0A6N2KVR5_SALVM</name>
<dbReference type="PANTHER" id="PTHR43096:SF10">
    <property type="entry name" value="CHAPERONE PROTEIN DNAJ A6, CHLOROPLASTIC"/>
    <property type="match status" value="1"/>
</dbReference>
<dbReference type="InterPro" id="IPR001623">
    <property type="entry name" value="DnaJ_domain"/>
</dbReference>
<dbReference type="PRINTS" id="PR00625">
    <property type="entry name" value="JDOMAIN"/>
</dbReference>
<dbReference type="AlphaFoldDB" id="A0A6N2KVR5"/>
<dbReference type="PROSITE" id="PS00636">
    <property type="entry name" value="DNAJ_1"/>
    <property type="match status" value="1"/>
</dbReference>
<evidence type="ECO:0000259" key="1">
    <source>
        <dbReference type="PROSITE" id="PS50076"/>
    </source>
</evidence>
<dbReference type="CDD" id="cd06257">
    <property type="entry name" value="DnaJ"/>
    <property type="match status" value="1"/>
</dbReference>
<dbReference type="GO" id="GO:0051082">
    <property type="term" value="F:unfolded protein binding"/>
    <property type="evidence" value="ECO:0007669"/>
    <property type="project" value="TreeGrafter"/>
</dbReference>
<dbReference type="InterPro" id="IPR036869">
    <property type="entry name" value="J_dom_sf"/>
</dbReference>
<protein>
    <recommendedName>
        <fullName evidence="1">J domain-containing protein</fullName>
    </recommendedName>
</protein>
<dbReference type="PANTHER" id="PTHR43096">
    <property type="entry name" value="DNAJ HOMOLOG 1, MITOCHONDRIAL-RELATED"/>
    <property type="match status" value="1"/>
</dbReference>
<dbReference type="SUPFAM" id="SSF46565">
    <property type="entry name" value="Chaperone J-domain"/>
    <property type="match status" value="1"/>
</dbReference>
<dbReference type="GO" id="GO:0042026">
    <property type="term" value="P:protein refolding"/>
    <property type="evidence" value="ECO:0007669"/>
    <property type="project" value="TreeGrafter"/>
</dbReference>
<reference evidence="2" key="1">
    <citation type="submission" date="2019-03" db="EMBL/GenBank/DDBJ databases">
        <authorList>
            <person name="Mank J."/>
            <person name="Almeida P."/>
        </authorList>
    </citation>
    <scope>NUCLEOTIDE SEQUENCE</scope>
    <source>
        <strain evidence="2">78183</strain>
    </source>
</reference>
<dbReference type="GO" id="GO:0009535">
    <property type="term" value="C:chloroplast thylakoid membrane"/>
    <property type="evidence" value="ECO:0007669"/>
    <property type="project" value="TreeGrafter"/>
</dbReference>
<dbReference type="Gene3D" id="1.10.287.110">
    <property type="entry name" value="DnaJ domain"/>
    <property type="match status" value="1"/>
</dbReference>
<gene>
    <name evidence="2" type="ORF">SVIM_LOCUS140894</name>
</gene>
<sequence>MAIMPCGSTSIAQWGIRPQFMIRSYMPNRTMKGRCGINTKMSYLAAPSSSLFSRESFPVLPCTGTSQTSNQCRGARFVVRADSDYYSVLGVSKNATKPEIKSAYRKLARSFHPDVNKKPDAEQKFKEISNAYEVLSDDEKRSLYDKYGEAGLKGAGMDMGDFSNPFDLFESSY</sequence>